<dbReference type="Pfam" id="PF23343">
    <property type="entry name" value="REP_ORF2-G2P"/>
    <property type="match status" value="1"/>
</dbReference>
<sequence length="265" mass="32354">MFKHGKLKYYNTKIIETSFTEVYEYEEVTGYGFTRPSNETNREYIKFEDASYEEKSKRVERMKKYHRNERWELGRLIDANFDHRTSFLTLTFKENIDDIQKTNYEFNKFIKRLNYKIYKSKEAKLKYIGVWELQKRGAIHYHIVLFSVPKIPYKDLKEIWPHGSVNIKKIDVDQRENIGRYISKYFEKNIDDPQLLVKFMNKKRVFKSKNLKQPKVRLELNEEWKTFSDDEVLFQKTYTGYKKVGGGYQEYRIRYTKLKHRSDNK</sequence>
<feature type="domain" description="Replication-associated protein ORF2/G2P" evidence="1">
    <location>
        <begin position="86"/>
        <end position="189"/>
    </location>
</feature>
<reference evidence="2 3" key="1">
    <citation type="submission" date="2021-03" db="EMBL/GenBank/DDBJ databases">
        <title>Antimicrobial resistance genes in bacteria isolated from Japanese honey, and their potential for conferring macrolide and lincosamide resistance in the American foulbrood pathogen Paenibacillus larvae.</title>
        <authorList>
            <person name="Okamoto M."/>
            <person name="Kumagai M."/>
            <person name="Kanamori H."/>
            <person name="Takamatsu D."/>
        </authorList>
    </citation>
    <scope>NUCLEOTIDE SEQUENCE [LARGE SCALE GENOMIC DNA]</scope>
    <source>
        <strain evidence="2 3">J8TS2</strain>
    </source>
</reference>
<name>A0ABQ4KJ60_9BACI</name>
<comment type="caution">
    <text evidence="2">The sequence shown here is derived from an EMBL/GenBank/DDBJ whole genome shotgun (WGS) entry which is preliminary data.</text>
</comment>
<dbReference type="InterPro" id="IPR056906">
    <property type="entry name" value="ORF2/G2P_dom"/>
</dbReference>
<proteinExistence type="predicted"/>
<accession>A0ABQ4KJ60</accession>
<gene>
    <name evidence="2" type="ORF">J8TS2_22560</name>
</gene>
<evidence type="ECO:0000259" key="1">
    <source>
        <dbReference type="Pfam" id="PF23343"/>
    </source>
</evidence>
<evidence type="ECO:0000313" key="3">
    <source>
        <dbReference type="Proteomes" id="UP000679950"/>
    </source>
</evidence>
<dbReference type="EMBL" id="BORB01000017">
    <property type="protein sequence ID" value="GIN57937.1"/>
    <property type="molecule type" value="Genomic_DNA"/>
</dbReference>
<protein>
    <submittedName>
        <fullName evidence="2">Rep protein</fullName>
    </submittedName>
</protein>
<evidence type="ECO:0000313" key="2">
    <source>
        <dbReference type="EMBL" id="GIN57937.1"/>
    </source>
</evidence>
<organism evidence="2 3">
    <name type="scientific">Lederbergia ruris</name>
    <dbReference type="NCBI Taxonomy" id="217495"/>
    <lineage>
        <taxon>Bacteria</taxon>
        <taxon>Bacillati</taxon>
        <taxon>Bacillota</taxon>
        <taxon>Bacilli</taxon>
        <taxon>Bacillales</taxon>
        <taxon>Bacillaceae</taxon>
        <taxon>Lederbergia</taxon>
    </lineage>
</organism>
<keyword evidence="3" id="KW-1185">Reference proteome</keyword>
<dbReference type="Proteomes" id="UP000679950">
    <property type="component" value="Unassembled WGS sequence"/>
</dbReference>
<dbReference type="RefSeq" id="WP_212966346.1">
    <property type="nucleotide sequence ID" value="NZ_BORB01000017.1"/>
</dbReference>